<organism evidence="3 4">
    <name type="scientific">Capnocytophaga ochracea</name>
    <dbReference type="NCBI Taxonomy" id="1018"/>
    <lineage>
        <taxon>Bacteria</taxon>
        <taxon>Pseudomonadati</taxon>
        <taxon>Bacteroidota</taxon>
        <taxon>Flavobacteriia</taxon>
        <taxon>Flavobacteriales</taxon>
        <taxon>Flavobacteriaceae</taxon>
        <taxon>Capnocytophaga</taxon>
    </lineage>
</organism>
<dbReference type="InterPro" id="IPR007844">
    <property type="entry name" value="AsmA"/>
</dbReference>
<dbReference type="GO" id="GO:0090313">
    <property type="term" value="P:regulation of protein targeting to membrane"/>
    <property type="evidence" value="ECO:0007669"/>
    <property type="project" value="TreeGrafter"/>
</dbReference>
<evidence type="ECO:0000313" key="3">
    <source>
        <dbReference type="EMBL" id="SQA78902.1"/>
    </source>
</evidence>
<proteinExistence type="predicted"/>
<protein>
    <submittedName>
        <fullName evidence="3">Putative assembly protein</fullName>
    </submittedName>
</protein>
<dbReference type="PANTHER" id="PTHR30441:SF8">
    <property type="entry name" value="DUF748 DOMAIN-CONTAINING PROTEIN"/>
    <property type="match status" value="1"/>
</dbReference>
<accession>A0A2X2REQ9</accession>
<sequence>MKKYILKSLKILGVLIALLLAFIIIFPMVYPEYVTEKVKKLANDNLNGEINFSKAKLSFFTHFPSLTLNLDNFLMKGSKPYENDTLVAVKQISLGIDVKDLLFSKKIDIEEIYLKNAFVHIKVNKQGEANYNVYKSSGEESTSESDDTRVNLQRIELRNTRLIYDDKSTEIYLQANGFNYLGKGGLEASIFDLRTKAEIQSLDFLFAGETYFKNKHVNAELITQINTNSLAFIFQQNNLKINRLPVDFKGKLDFLSNGYDIDLEIESKDSNLDDFFTALPPQFTQWHKKATLKGKTDVFFSMKGQYIASQNLSPDIYLKMKVRDGYVGYKGVPAPAENVYLNIETRLPSLNVDKVAVKLDSVYFDIGKEYFSGIVSLDGIKPPVIDAKVRANINVENVMHLMDMKDFQLKGMLLANVKSKGTYAPEQRLFPITKGLLEFSDGYVKTPYYPNPVTDIHFKGNIENTDGSMKTLAVNVSPATFLFEGKPFTVNLSMENFDDIRYDIQAKGELDIAKIYKVFSQKGLELEGYAKADLTLQGTQSDATNGRYHLLHNKGVIELHNIKTTTEYLPKPFIIQQGVFHFNQDNMHFTDFRATYGKSDFLMNGRMSNAINFFLSNNQVLKGNFTVSSNYLDVDEFMYTSAPAQETKEAKEATVTNDTPTEKGVVIVPKLFNFNLNTNLKNVALQGLTIHNLRGNTQLNRGTLALQNVSFNIIGVSTQINAKYADETPKRANFSFKIKAKDFDVQRAYKEVKMFREMVAMAKDAKGIISLDYAVEGKLNDEMSPIYPSIKGGGVLSVKNVQLKGFKLFNVISDRTGTDGLRDANLSTIDIKSSIKNNLITVDRFKFKVSGFRPRIEGQSSFDGRLNFKMRLGLPPLGIIGIPIKVTGTQENPKIGLGKKSKDLEETEYDPNNTEAINEEEQNGETIQKEN</sequence>
<evidence type="ECO:0000313" key="4">
    <source>
        <dbReference type="Proteomes" id="UP000249891"/>
    </source>
</evidence>
<evidence type="ECO:0000259" key="2">
    <source>
        <dbReference type="Pfam" id="PF05170"/>
    </source>
</evidence>
<gene>
    <name evidence="3" type="ORF">NCTC11546_02151</name>
</gene>
<reference evidence="3 4" key="1">
    <citation type="submission" date="2018-06" db="EMBL/GenBank/DDBJ databases">
        <authorList>
            <consortium name="Pathogen Informatics"/>
            <person name="Doyle S."/>
        </authorList>
    </citation>
    <scope>NUCLEOTIDE SEQUENCE [LARGE SCALE GENOMIC DNA]</scope>
    <source>
        <strain evidence="3 4">NCTC11546</strain>
    </source>
</reference>
<dbReference type="EMBL" id="UARG01000017">
    <property type="protein sequence ID" value="SQA78902.1"/>
    <property type="molecule type" value="Genomic_DNA"/>
</dbReference>
<feature type="domain" description="AsmA" evidence="2">
    <location>
        <begin position="8"/>
        <end position="175"/>
    </location>
</feature>
<feature type="region of interest" description="Disordered" evidence="1">
    <location>
        <begin position="891"/>
        <end position="931"/>
    </location>
</feature>
<dbReference type="InterPro" id="IPR052894">
    <property type="entry name" value="AsmA-related"/>
</dbReference>
<name>A0A2X2REQ9_CAPOC</name>
<dbReference type="GO" id="GO:0005886">
    <property type="term" value="C:plasma membrane"/>
    <property type="evidence" value="ECO:0007669"/>
    <property type="project" value="TreeGrafter"/>
</dbReference>
<dbReference type="PANTHER" id="PTHR30441">
    <property type="entry name" value="DUF748 DOMAIN-CONTAINING PROTEIN"/>
    <property type="match status" value="1"/>
</dbReference>
<dbReference type="Proteomes" id="UP000249891">
    <property type="component" value="Unassembled WGS sequence"/>
</dbReference>
<dbReference type="Pfam" id="PF05170">
    <property type="entry name" value="AsmA"/>
    <property type="match status" value="1"/>
</dbReference>
<dbReference type="AlphaFoldDB" id="A0A2X2REQ9"/>
<dbReference type="RefSeq" id="WP_128091881.1">
    <property type="nucleotide sequence ID" value="NZ_UARG01000017.1"/>
</dbReference>
<evidence type="ECO:0000256" key="1">
    <source>
        <dbReference type="SAM" id="MobiDB-lite"/>
    </source>
</evidence>